<dbReference type="AlphaFoldDB" id="A0A9P5PLK1"/>
<evidence type="ECO:0000313" key="1">
    <source>
        <dbReference type="EMBL" id="KAF9065531.1"/>
    </source>
</evidence>
<organism evidence="1 2">
    <name type="scientific">Rhodocollybia butyracea</name>
    <dbReference type="NCBI Taxonomy" id="206335"/>
    <lineage>
        <taxon>Eukaryota</taxon>
        <taxon>Fungi</taxon>
        <taxon>Dikarya</taxon>
        <taxon>Basidiomycota</taxon>
        <taxon>Agaricomycotina</taxon>
        <taxon>Agaricomycetes</taxon>
        <taxon>Agaricomycetidae</taxon>
        <taxon>Agaricales</taxon>
        <taxon>Marasmiineae</taxon>
        <taxon>Omphalotaceae</taxon>
        <taxon>Rhodocollybia</taxon>
    </lineage>
</organism>
<name>A0A9P5PLK1_9AGAR</name>
<keyword evidence="2" id="KW-1185">Reference proteome</keyword>
<dbReference type="InterPro" id="IPR020568">
    <property type="entry name" value="Ribosomal_Su5_D2-typ_SF"/>
</dbReference>
<dbReference type="Gene3D" id="3.30.230.10">
    <property type="match status" value="1"/>
</dbReference>
<sequence>MPSAHRSGLSSSAAMVVGSTLPLLAINGKVLEPNFTGAGPQISKGQLVQMALCNEKRVVHVQDLATSVIFIPSSALYISFFPELSASVVPLPPGAVFIIADSLMVSDKAVIVKRNYNL</sequence>
<protein>
    <submittedName>
        <fullName evidence="1">Uncharacterized protein</fullName>
    </submittedName>
</protein>
<dbReference type="OrthoDB" id="187738at2759"/>
<dbReference type="InterPro" id="IPR014721">
    <property type="entry name" value="Ribsml_uS5_D2-typ_fold_subgr"/>
</dbReference>
<dbReference type="Proteomes" id="UP000772434">
    <property type="component" value="Unassembled WGS sequence"/>
</dbReference>
<dbReference type="EMBL" id="JADNRY010000102">
    <property type="protein sequence ID" value="KAF9065531.1"/>
    <property type="molecule type" value="Genomic_DNA"/>
</dbReference>
<evidence type="ECO:0000313" key="2">
    <source>
        <dbReference type="Proteomes" id="UP000772434"/>
    </source>
</evidence>
<reference evidence="1" key="1">
    <citation type="submission" date="2020-11" db="EMBL/GenBank/DDBJ databases">
        <authorList>
            <consortium name="DOE Joint Genome Institute"/>
            <person name="Ahrendt S."/>
            <person name="Riley R."/>
            <person name="Andreopoulos W."/>
            <person name="Labutti K."/>
            <person name="Pangilinan J."/>
            <person name="Ruiz-Duenas F.J."/>
            <person name="Barrasa J.M."/>
            <person name="Sanchez-Garcia M."/>
            <person name="Camarero S."/>
            <person name="Miyauchi S."/>
            <person name="Serrano A."/>
            <person name="Linde D."/>
            <person name="Babiker R."/>
            <person name="Drula E."/>
            <person name="Ayuso-Fernandez I."/>
            <person name="Pacheco R."/>
            <person name="Padilla G."/>
            <person name="Ferreira P."/>
            <person name="Barriuso J."/>
            <person name="Kellner H."/>
            <person name="Castanera R."/>
            <person name="Alfaro M."/>
            <person name="Ramirez L."/>
            <person name="Pisabarro A.G."/>
            <person name="Kuo A."/>
            <person name="Tritt A."/>
            <person name="Lipzen A."/>
            <person name="He G."/>
            <person name="Yan M."/>
            <person name="Ng V."/>
            <person name="Cullen D."/>
            <person name="Martin F."/>
            <person name="Rosso M.-N."/>
            <person name="Henrissat B."/>
            <person name="Hibbett D."/>
            <person name="Martinez A.T."/>
            <person name="Grigoriev I.V."/>
        </authorList>
    </citation>
    <scope>NUCLEOTIDE SEQUENCE</scope>
    <source>
        <strain evidence="1">AH 40177</strain>
    </source>
</reference>
<gene>
    <name evidence="1" type="ORF">BDP27DRAFT_1424733</name>
</gene>
<accession>A0A9P5PLK1</accession>
<proteinExistence type="predicted"/>
<dbReference type="SUPFAM" id="SSF54211">
    <property type="entry name" value="Ribosomal protein S5 domain 2-like"/>
    <property type="match status" value="1"/>
</dbReference>
<comment type="caution">
    <text evidence="1">The sequence shown here is derived from an EMBL/GenBank/DDBJ whole genome shotgun (WGS) entry which is preliminary data.</text>
</comment>